<dbReference type="InterPro" id="IPR001670">
    <property type="entry name" value="ADH_Fe/GldA"/>
</dbReference>
<dbReference type="SUPFAM" id="SSF56796">
    <property type="entry name" value="Dehydroquinate synthase-like"/>
    <property type="match status" value="1"/>
</dbReference>
<dbReference type="InterPro" id="IPR039697">
    <property type="entry name" value="Alcohol_dehydrogenase_Fe"/>
</dbReference>
<protein>
    <submittedName>
        <fullName evidence="7">1,3-propanediol dehydrogenase</fullName>
    </submittedName>
</protein>
<dbReference type="Pfam" id="PF25137">
    <property type="entry name" value="ADH_Fe_C"/>
    <property type="match status" value="1"/>
</dbReference>
<keyword evidence="4" id="KW-0520">NAD</keyword>
<dbReference type="AlphaFoldDB" id="A0A0X8JHS4"/>
<dbReference type="PROSITE" id="PS00913">
    <property type="entry name" value="ADH_IRON_1"/>
    <property type="match status" value="1"/>
</dbReference>
<sequence>MFSSFQTVERVVYGRGVAAKLGDEVLRLGCRTVAVITDKGLVDAGIHTPLMASLKGAGVEALLYDQAELDPTPASIEKAAAWVRQNKVELLVGLGGGSALDSTKATALLAVHEGPMSRYFGLHKVPSACMPTILIPTTAGTGSEMTSNAVLNDPITDSKQGTVSDYLYAKVVLLDPELTAGLPPFYTAITGLDALVHCIESYVSLHATPFTDALNLQAMRMISDNIRKVYANGGNMEAREQMLYGAAISGMGFSNTQNGIIHALGMSVPSEHHIPHGLMMAVCAPMGMSFNALAAPEKFAVIAEILGSAPAGASVREKAKSAAAGFVSLMDDLGIKQGLSNYGIHREELRGVAELGAAYKRLMDSNPRKGTADVLEKLLEQFY</sequence>
<evidence type="ECO:0000259" key="6">
    <source>
        <dbReference type="Pfam" id="PF25137"/>
    </source>
</evidence>
<proteinExistence type="inferred from homology"/>
<dbReference type="FunFam" id="3.40.50.1970:FF:000003">
    <property type="entry name" value="Alcohol dehydrogenase, iron-containing"/>
    <property type="match status" value="1"/>
</dbReference>
<reference evidence="8" key="1">
    <citation type="submission" date="2016-02" db="EMBL/GenBank/DDBJ databases">
        <authorList>
            <person name="Holder M.E."/>
            <person name="Ajami N.J."/>
            <person name="Petrosino J.F."/>
        </authorList>
    </citation>
    <scope>NUCLEOTIDE SEQUENCE [LARGE SCALE GENOMIC DNA]</scope>
    <source>
        <strain evidence="8">CCUG 45958</strain>
    </source>
</reference>
<accession>A0A0X8JHS4</accession>
<dbReference type="KEGG" id="dfi:AXF13_01465"/>
<dbReference type="Gene3D" id="1.20.1090.10">
    <property type="entry name" value="Dehydroquinate synthase-like - alpha domain"/>
    <property type="match status" value="1"/>
</dbReference>
<dbReference type="Proteomes" id="UP000069241">
    <property type="component" value="Chromosome"/>
</dbReference>
<comment type="similarity">
    <text evidence="2">Belongs to the iron-containing alcohol dehydrogenase family.</text>
</comment>
<dbReference type="PANTHER" id="PTHR11496:SF102">
    <property type="entry name" value="ALCOHOL DEHYDROGENASE 4"/>
    <property type="match status" value="1"/>
</dbReference>
<evidence type="ECO:0000256" key="2">
    <source>
        <dbReference type="ARBA" id="ARBA00007358"/>
    </source>
</evidence>
<evidence type="ECO:0000256" key="4">
    <source>
        <dbReference type="ARBA" id="ARBA00023027"/>
    </source>
</evidence>
<evidence type="ECO:0000259" key="5">
    <source>
        <dbReference type="Pfam" id="PF00465"/>
    </source>
</evidence>
<dbReference type="CDD" id="cd08551">
    <property type="entry name" value="Fe-ADH"/>
    <property type="match status" value="1"/>
</dbReference>
<comment type="cofactor">
    <cofactor evidence="1">
        <name>Fe cation</name>
        <dbReference type="ChEBI" id="CHEBI:24875"/>
    </cofactor>
</comment>
<dbReference type="EMBL" id="CP014229">
    <property type="protein sequence ID" value="AMD88892.1"/>
    <property type="molecule type" value="Genomic_DNA"/>
</dbReference>
<dbReference type="Gene3D" id="3.40.50.1970">
    <property type="match status" value="1"/>
</dbReference>
<evidence type="ECO:0000313" key="7">
    <source>
        <dbReference type="EMBL" id="AMD88892.1"/>
    </source>
</evidence>
<organism evidence="7 8">
    <name type="scientific">Desulfovibrio fairfieldensis</name>
    <dbReference type="NCBI Taxonomy" id="44742"/>
    <lineage>
        <taxon>Bacteria</taxon>
        <taxon>Pseudomonadati</taxon>
        <taxon>Thermodesulfobacteriota</taxon>
        <taxon>Desulfovibrionia</taxon>
        <taxon>Desulfovibrionales</taxon>
        <taxon>Desulfovibrionaceae</taxon>
        <taxon>Desulfovibrio</taxon>
    </lineage>
</organism>
<evidence type="ECO:0000256" key="1">
    <source>
        <dbReference type="ARBA" id="ARBA00001962"/>
    </source>
</evidence>
<feature type="domain" description="Alcohol dehydrogenase iron-type/glycerol dehydrogenase GldA" evidence="5">
    <location>
        <begin position="10"/>
        <end position="176"/>
    </location>
</feature>
<dbReference type="STRING" id="44742.AXF13_01465"/>
<dbReference type="InterPro" id="IPR056798">
    <property type="entry name" value="ADH_Fe_C"/>
</dbReference>
<dbReference type="GO" id="GO:0004022">
    <property type="term" value="F:alcohol dehydrogenase (NAD+) activity"/>
    <property type="evidence" value="ECO:0007669"/>
    <property type="project" value="TreeGrafter"/>
</dbReference>
<dbReference type="Pfam" id="PF00465">
    <property type="entry name" value="Fe-ADH"/>
    <property type="match status" value="1"/>
</dbReference>
<keyword evidence="8" id="KW-1185">Reference proteome</keyword>
<dbReference type="PANTHER" id="PTHR11496">
    <property type="entry name" value="ALCOHOL DEHYDROGENASE"/>
    <property type="match status" value="1"/>
</dbReference>
<name>A0A0X8JHS4_9BACT</name>
<dbReference type="RefSeq" id="WP_062251379.1">
    <property type="nucleotide sequence ID" value="NZ_CP014229.1"/>
</dbReference>
<dbReference type="InterPro" id="IPR018211">
    <property type="entry name" value="ADH_Fe_CS"/>
</dbReference>
<gene>
    <name evidence="7" type="ORF">AXF13_01465</name>
</gene>
<evidence type="ECO:0000313" key="8">
    <source>
        <dbReference type="Proteomes" id="UP000069241"/>
    </source>
</evidence>
<keyword evidence="3" id="KW-0560">Oxidoreductase</keyword>
<dbReference type="GO" id="GO:0046872">
    <property type="term" value="F:metal ion binding"/>
    <property type="evidence" value="ECO:0007669"/>
    <property type="project" value="InterPro"/>
</dbReference>
<dbReference type="FunFam" id="1.20.1090.10:FF:000001">
    <property type="entry name" value="Aldehyde-alcohol dehydrogenase"/>
    <property type="match status" value="1"/>
</dbReference>
<feature type="domain" description="Fe-containing alcohol dehydrogenase-like C-terminal" evidence="6">
    <location>
        <begin position="187"/>
        <end position="382"/>
    </location>
</feature>
<evidence type="ECO:0000256" key="3">
    <source>
        <dbReference type="ARBA" id="ARBA00023002"/>
    </source>
</evidence>